<evidence type="ECO:0000259" key="4">
    <source>
        <dbReference type="Pfam" id="PF01732"/>
    </source>
</evidence>
<reference evidence="5 6" key="1">
    <citation type="submission" date="2016-06" db="EMBL/GenBank/DDBJ databases">
        <authorList>
            <person name="Ricketts C."/>
            <person name="Pickler L."/>
            <person name="Maurer J."/>
            <person name="Ayyampalayam S."/>
            <person name="Garcia M."/>
            <person name="Ferguson-Noel N.M."/>
        </authorList>
    </citation>
    <scope>NUCLEOTIDE SEQUENCE [LARGE SCALE GENOMIC DNA]</scope>
    <source>
        <strain evidence="5 6">K6356</strain>
    </source>
</reference>
<dbReference type="PROSITE" id="PS51257">
    <property type="entry name" value="PROKAR_LIPOPROTEIN"/>
    <property type="match status" value="1"/>
</dbReference>
<dbReference type="InterPro" id="IPR022381">
    <property type="entry name" value="Uncharacterised_MG067"/>
</dbReference>
<feature type="region of interest" description="Disordered" evidence="2">
    <location>
        <begin position="139"/>
        <end position="228"/>
    </location>
</feature>
<protein>
    <recommendedName>
        <fullName evidence="4">DUF31 domain-containing protein</fullName>
    </recommendedName>
</protein>
<dbReference type="Pfam" id="PF01732">
    <property type="entry name" value="Mycop_pep_DUF31"/>
    <property type="match status" value="1"/>
</dbReference>
<evidence type="ECO:0000256" key="3">
    <source>
        <dbReference type="SAM" id="SignalP"/>
    </source>
</evidence>
<feature type="domain" description="DUF31" evidence="4">
    <location>
        <begin position="235"/>
        <end position="633"/>
    </location>
</feature>
<dbReference type="PRINTS" id="PR00840">
    <property type="entry name" value="Y06768FAMILY"/>
</dbReference>
<proteinExistence type="inferred from homology"/>
<feature type="compositionally biased region" description="Basic and acidic residues" evidence="2">
    <location>
        <begin position="215"/>
        <end position="228"/>
    </location>
</feature>
<feature type="signal peptide" evidence="3">
    <location>
        <begin position="1"/>
        <end position="24"/>
    </location>
</feature>
<comment type="caution">
    <text evidence="5">The sequence shown here is derived from an EMBL/GenBank/DDBJ whole genome shotgun (WGS) entry which is preliminary data.</text>
</comment>
<keyword evidence="3" id="KW-0732">Signal</keyword>
<dbReference type="Proteomes" id="UP000092188">
    <property type="component" value="Unassembled WGS sequence"/>
</dbReference>
<dbReference type="AlphaFoldDB" id="A0AB36DT04"/>
<evidence type="ECO:0000256" key="2">
    <source>
        <dbReference type="SAM" id="MobiDB-lite"/>
    </source>
</evidence>
<feature type="chain" id="PRO_5044274452" description="DUF31 domain-containing protein" evidence="3">
    <location>
        <begin position="25"/>
        <end position="727"/>
    </location>
</feature>
<feature type="compositionally biased region" description="Basic and acidic residues" evidence="2">
    <location>
        <begin position="147"/>
        <end position="156"/>
    </location>
</feature>
<comment type="similarity">
    <text evidence="1">Belongs to the MG067/MG068/MG395 family.</text>
</comment>
<accession>A0AB36DT04</accession>
<sequence>MAKKTTWLKLFCSLSGLSVISSSCFNPESFFSFKNESDTIKLSNITSNDLTVSDKLTHNDLLASNITSSNFSRYFELKLVQKADEQQDLNNLVDIKVGGFSADDSNGILSFIVTLEKKNSNPVEFKQVSLEINGFLKKQEPVSQPKNDTDNVKKPENSNNDESTDTTPPPTSDEPSTDQEKNPNSSDESSTDEEKTPNSSDESSTEQSSSPTTVDETKKPEPSSSETKLRVFSDQEIYKKIYDRTFSLEFYTRYTRKNSSNSNIEQLYYLNNGTGWLLDYQVSPQNPDLYRLFLATNLHVAQTLWNKNDFDRPVTDLESVPETIGFSLGKSDQVEFSAQNSSLNNSVVKYATLLDNTAFYNRVPNRANSWRVSSQRLTIPQTVFAAVDFVNDQQTTQELSSYWANQFKTQFVNKRLDDKNLLEHTYPKDAESRTKIADKYLEQGIGLYKDFAVLSVIVNLSPKMLANETAQRYNGSRLLRKYVLEAIHELNESSRLAKLPGQLNLTNQDLPYVDLDYPSIDQNQPNAYSFEEINKAYIAGYPGVEDSSNSSRVNFRWVQNNLNEDPNYQLKPNINSGLVNKTQDITGLIQSYHNKYYHQYGITQEVLRSSLRSGSSGSVVYSKYGLPFGIFWGGYNGGDPQQEENNRGLFDYLANDTKKSLKINARYSNPNKVLRFKINIEPYNLIDGTNKQKYPNQTNSYREALAKYLVWSQNDNFSNSTYLFSHP</sequence>
<dbReference type="EMBL" id="MAGQ01000003">
    <property type="protein sequence ID" value="OBU78937.1"/>
    <property type="molecule type" value="Genomic_DNA"/>
</dbReference>
<organism evidence="5 6">
    <name type="scientific">Mycoplasmoides gallisepticum</name>
    <name type="common">Mycoplasma gallisepticum</name>
    <dbReference type="NCBI Taxonomy" id="2096"/>
    <lineage>
        <taxon>Bacteria</taxon>
        <taxon>Bacillati</taxon>
        <taxon>Mycoplasmatota</taxon>
        <taxon>Mycoplasmoidales</taxon>
        <taxon>Mycoplasmoidaceae</taxon>
        <taxon>Mycoplasmoides</taxon>
    </lineage>
</organism>
<evidence type="ECO:0000313" key="6">
    <source>
        <dbReference type="Proteomes" id="UP000092188"/>
    </source>
</evidence>
<name>A0AB36DT04_MYCGL</name>
<dbReference type="NCBIfam" id="NF045841">
    <property type="entry name" value="Ig_SerProt_MIP"/>
    <property type="match status" value="1"/>
</dbReference>
<evidence type="ECO:0000313" key="5">
    <source>
        <dbReference type="EMBL" id="OBU78937.1"/>
    </source>
</evidence>
<feature type="compositionally biased region" description="Low complexity" evidence="2">
    <location>
        <begin position="199"/>
        <end position="213"/>
    </location>
</feature>
<dbReference type="RefSeq" id="WP_065165287.1">
    <property type="nucleotide sequence ID" value="NZ_CP044225.1"/>
</dbReference>
<gene>
    <name evidence="5" type="ORF">BAY36_00595</name>
</gene>
<dbReference type="InterPro" id="IPR022382">
    <property type="entry name" value="Mycoplasma_peptidase_DUF31"/>
</dbReference>
<evidence type="ECO:0000256" key="1">
    <source>
        <dbReference type="ARBA" id="ARBA00007807"/>
    </source>
</evidence>